<dbReference type="HOGENOM" id="CLU_034646_1_1_4"/>
<evidence type="ECO:0000256" key="1">
    <source>
        <dbReference type="ARBA" id="ARBA00000971"/>
    </source>
</evidence>
<dbReference type="InterPro" id="IPR000297">
    <property type="entry name" value="PPIase_PpiC"/>
</dbReference>
<dbReference type="KEGG" id="bpsi:IX83_06355"/>
<feature type="chain" id="PRO_5007754774" description="peptidylprolyl isomerase" evidence="8">
    <location>
        <begin position="20"/>
        <end position="288"/>
    </location>
</feature>
<dbReference type="SUPFAM" id="SSF54534">
    <property type="entry name" value="FKBP-like"/>
    <property type="match status" value="1"/>
</dbReference>
<dbReference type="Pfam" id="PF13145">
    <property type="entry name" value="Rotamase_2"/>
    <property type="match status" value="1"/>
</dbReference>
<evidence type="ECO:0000313" key="10">
    <source>
        <dbReference type="EMBL" id="AIL32984.1"/>
    </source>
</evidence>
<evidence type="ECO:0000256" key="5">
    <source>
        <dbReference type="ARBA" id="ARBA00023110"/>
    </source>
</evidence>
<evidence type="ECO:0000256" key="6">
    <source>
        <dbReference type="ARBA" id="ARBA00023235"/>
    </source>
</evidence>
<dbReference type="InterPro" id="IPR050245">
    <property type="entry name" value="PrsA_foldase"/>
</dbReference>
<dbReference type="PROSITE" id="PS50198">
    <property type="entry name" value="PPIC_PPIASE_2"/>
    <property type="match status" value="1"/>
</dbReference>
<dbReference type="AlphaFoldDB" id="A0A077DE71"/>
<proteinExistence type="inferred from homology"/>
<evidence type="ECO:0000313" key="11">
    <source>
        <dbReference type="Proteomes" id="UP000028945"/>
    </source>
</evidence>
<organism evidence="10 11">
    <name type="scientific">Basilea psittacipulmonis DSM 24701</name>
    <dbReference type="NCBI Taxonomy" id="1072685"/>
    <lineage>
        <taxon>Bacteria</taxon>
        <taxon>Pseudomonadati</taxon>
        <taxon>Pseudomonadota</taxon>
        <taxon>Betaproteobacteria</taxon>
        <taxon>Burkholderiales</taxon>
        <taxon>Alcaligenaceae</taxon>
        <taxon>Basilea</taxon>
    </lineage>
</organism>
<gene>
    <name evidence="10" type="ORF">IX83_06355</name>
</gene>
<dbReference type="PANTHER" id="PTHR47245">
    <property type="entry name" value="PEPTIDYLPROLYL ISOMERASE"/>
    <property type="match status" value="1"/>
</dbReference>
<evidence type="ECO:0000256" key="7">
    <source>
        <dbReference type="PROSITE-ProRule" id="PRU00278"/>
    </source>
</evidence>
<evidence type="ECO:0000256" key="2">
    <source>
        <dbReference type="ARBA" id="ARBA00007656"/>
    </source>
</evidence>
<evidence type="ECO:0000256" key="3">
    <source>
        <dbReference type="ARBA" id="ARBA00013194"/>
    </source>
</evidence>
<name>A0A077DE71_9BURK</name>
<keyword evidence="4 8" id="KW-0732">Signal</keyword>
<dbReference type="OrthoDB" id="14196at2"/>
<dbReference type="InterPro" id="IPR046357">
    <property type="entry name" value="PPIase_dom_sf"/>
</dbReference>
<keyword evidence="6 7" id="KW-0413">Isomerase</keyword>
<evidence type="ECO:0000259" key="9">
    <source>
        <dbReference type="PROSITE" id="PS50198"/>
    </source>
</evidence>
<keyword evidence="5 7" id="KW-0697">Rotamase</keyword>
<dbReference type="SUPFAM" id="SSF109998">
    <property type="entry name" value="Triger factor/SurA peptide-binding domain-like"/>
    <property type="match status" value="1"/>
</dbReference>
<dbReference type="EC" id="5.2.1.8" evidence="3"/>
<evidence type="ECO:0000256" key="8">
    <source>
        <dbReference type="SAM" id="SignalP"/>
    </source>
</evidence>
<dbReference type="eggNOG" id="COG0760">
    <property type="taxonomic scope" value="Bacteria"/>
</dbReference>
<reference evidence="10 11" key="1">
    <citation type="journal article" date="2014" name="BMC Genomics">
        <title>A genomic perspective on a new bacterial genus and species from the Alcaligenaceae family, Basilea psittacipulmonis.</title>
        <authorList>
            <person name="Whiteson K.L."/>
            <person name="Hernandez D."/>
            <person name="Lazarevic V."/>
            <person name="Gaia N."/>
            <person name="Farinelli L."/>
            <person name="Francois P."/>
            <person name="Pilo P."/>
            <person name="Frey J."/>
            <person name="Schrenzel J."/>
        </authorList>
    </citation>
    <scope>NUCLEOTIDE SEQUENCE [LARGE SCALE GENOMIC DNA]</scope>
    <source>
        <strain evidence="10 11">DSM 24701</strain>
    </source>
</reference>
<keyword evidence="11" id="KW-1185">Reference proteome</keyword>
<dbReference type="EMBL" id="CP009238">
    <property type="protein sequence ID" value="AIL32984.1"/>
    <property type="molecule type" value="Genomic_DNA"/>
</dbReference>
<evidence type="ECO:0000256" key="4">
    <source>
        <dbReference type="ARBA" id="ARBA00022729"/>
    </source>
</evidence>
<dbReference type="RefSeq" id="WP_038500345.1">
    <property type="nucleotide sequence ID" value="NZ_CP009238.1"/>
</dbReference>
<comment type="catalytic activity">
    <reaction evidence="1">
        <text>[protein]-peptidylproline (omega=180) = [protein]-peptidylproline (omega=0)</text>
        <dbReference type="Rhea" id="RHEA:16237"/>
        <dbReference type="Rhea" id="RHEA-COMP:10747"/>
        <dbReference type="Rhea" id="RHEA-COMP:10748"/>
        <dbReference type="ChEBI" id="CHEBI:83833"/>
        <dbReference type="ChEBI" id="CHEBI:83834"/>
        <dbReference type="EC" id="5.2.1.8"/>
    </reaction>
</comment>
<feature type="domain" description="PpiC" evidence="9">
    <location>
        <begin position="144"/>
        <end position="235"/>
    </location>
</feature>
<sequence>MKKLLLGLMIAAVAPVATAADSVQIPEPKPSDSIVTINGKNVLSVADLRTMIQNVVSRGATYSPELEYSLVNGFVNNDVLYQAALKQGLDKISSNREAIAQAQEQAKQNVLITIFYNDWVQRNTPTDSELRNEYNNEVAILKKMNEYQLRNIVYADEASAKKAINLLRRKRTTFEKEALSSLDRSAAADGGLVTWRPADQYIPVIREAIEKAKAGELILHPIKTDLGWHVVRIDGIRPVSILDFNQAKPSLTAKILAKKWDAYLSSLRQAQKISFPVYEERQKALERK</sequence>
<comment type="similarity">
    <text evidence="2">Belongs to the PpiC/parvulin rotamase family.</text>
</comment>
<dbReference type="STRING" id="1072685.IX83_06355"/>
<feature type="signal peptide" evidence="8">
    <location>
        <begin position="1"/>
        <end position="19"/>
    </location>
</feature>
<accession>A0A077DE71</accession>
<protein>
    <recommendedName>
        <fullName evidence="3">peptidylprolyl isomerase</fullName>
        <ecNumber evidence="3">5.2.1.8</ecNumber>
    </recommendedName>
</protein>
<dbReference type="GO" id="GO:0003755">
    <property type="term" value="F:peptidyl-prolyl cis-trans isomerase activity"/>
    <property type="evidence" value="ECO:0007669"/>
    <property type="project" value="UniProtKB-KW"/>
</dbReference>
<dbReference type="Proteomes" id="UP000028945">
    <property type="component" value="Chromosome"/>
</dbReference>
<dbReference type="InterPro" id="IPR027304">
    <property type="entry name" value="Trigger_fact/SurA_dom_sf"/>
</dbReference>
<dbReference type="PANTHER" id="PTHR47245:SF1">
    <property type="entry name" value="FOLDASE PROTEIN PRSA"/>
    <property type="match status" value="1"/>
</dbReference>
<dbReference type="Gene3D" id="3.10.50.40">
    <property type="match status" value="1"/>
</dbReference>